<feature type="chain" id="PRO_5020568499" evidence="1">
    <location>
        <begin position="24"/>
        <end position="341"/>
    </location>
</feature>
<name>A0A4R2PQU8_9RHOB</name>
<dbReference type="Proteomes" id="UP000294835">
    <property type="component" value="Unassembled WGS sequence"/>
</dbReference>
<comment type="caution">
    <text evidence="2">The sequence shown here is derived from an EMBL/GenBank/DDBJ whole genome shotgun (WGS) entry which is preliminary data.</text>
</comment>
<proteinExistence type="predicted"/>
<organism evidence="2 3">
    <name type="scientific">Rhodovulum marinum</name>
    <dbReference type="NCBI Taxonomy" id="320662"/>
    <lineage>
        <taxon>Bacteria</taxon>
        <taxon>Pseudomonadati</taxon>
        <taxon>Pseudomonadota</taxon>
        <taxon>Alphaproteobacteria</taxon>
        <taxon>Rhodobacterales</taxon>
        <taxon>Paracoccaceae</taxon>
        <taxon>Rhodovulum</taxon>
    </lineage>
</organism>
<keyword evidence="3" id="KW-1185">Reference proteome</keyword>
<evidence type="ECO:0000313" key="2">
    <source>
        <dbReference type="EMBL" id="TCP38077.1"/>
    </source>
</evidence>
<keyword evidence="1" id="KW-0732">Signal</keyword>
<dbReference type="OrthoDB" id="1818119at2"/>
<evidence type="ECO:0000256" key="1">
    <source>
        <dbReference type="SAM" id="SignalP"/>
    </source>
</evidence>
<dbReference type="RefSeq" id="WP_132466292.1">
    <property type="nucleotide sequence ID" value="NZ_SLXP01000022.1"/>
</dbReference>
<reference evidence="2 3" key="1">
    <citation type="submission" date="2019-03" db="EMBL/GenBank/DDBJ databases">
        <title>Genomic Encyclopedia of Type Strains, Phase IV (KMG-IV): sequencing the most valuable type-strain genomes for metagenomic binning, comparative biology and taxonomic classification.</title>
        <authorList>
            <person name="Goeker M."/>
        </authorList>
    </citation>
    <scope>NUCLEOTIDE SEQUENCE [LARGE SCALE GENOMIC DNA]</scope>
    <source>
        <strain evidence="2 3">DSM 18063</strain>
    </source>
</reference>
<protein>
    <submittedName>
        <fullName evidence="2">Uncharacterized protein</fullName>
    </submittedName>
</protein>
<dbReference type="AlphaFoldDB" id="A0A4R2PQU8"/>
<evidence type="ECO:0000313" key="3">
    <source>
        <dbReference type="Proteomes" id="UP000294835"/>
    </source>
</evidence>
<gene>
    <name evidence="2" type="ORF">EV662_12221</name>
</gene>
<accession>A0A4R2PQU8</accession>
<sequence length="341" mass="36977">MRKIIARICAGLGLFLSGTFASAETVEGTWTGTYQCGQGITGVELTITSEGMALGRIGGTFRFYPEASNPDAPEGKFAFVGRISQDERSFTADLSHWIQRPPGIIARSFEAQLSGDGKRLVGRINHPTCSTLSVTKTAEPRANSPLAFLTPDTGEKSVAEACLNLDMSDAAAVYDCISLAGFTNASPFDRCESVTGKVLSAIREAYKAQGVISGTPYHFGGGQYNRPADAVLPSCEVVAKVVYDLAGQEPYWTPCLSYDPANKAEHFKDCVMAYLTGRENRDENGAVQFFQSAGCDQLKRIYFQLAMPDAYEGKLWPNGQILRLPENIEDIDCLEIAGIEF</sequence>
<feature type="signal peptide" evidence="1">
    <location>
        <begin position="1"/>
        <end position="23"/>
    </location>
</feature>
<dbReference type="EMBL" id="SLXP01000022">
    <property type="protein sequence ID" value="TCP38077.1"/>
    <property type="molecule type" value="Genomic_DNA"/>
</dbReference>